<evidence type="ECO:0000313" key="2">
    <source>
        <dbReference type="Proteomes" id="UP000007797"/>
    </source>
</evidence>
<dbReference type="KEGG" id="dfa:DFA_02605"/>
<dbReference type="RefSeq" id="XP_004357328.1">
    <property type="nucleotide sequence ID" value="XM_004357272.1"/>
</dbReference>
<name>F4PZV2_CACFS</name>
<dbReference type="CDD" id="cd00865">
    <property type="entry name" value="PEBP_bact_arch"/>
    <property type="match status" value="1"/>
</dbReference>
<dbReference type="InterPro" id="IPR008914">
    <property type="entry name" value="PEBP"/>
</dbReference>
<evidence type="ECO:0000313" key="1">
    <source>
        <dbReference type="EMBL" id="EGG18866.1"/>
    </source>
</evidence>
<dbReference type="InterPro" id="IPR036610">
    <property type="entry name" value="PEBP-like_sf"/>
</dbReference>
<organism evidence="1 2">
    <name type="scientific">Cavenderia fasciculata</name>
    <name type="common">Slime mold</name>
    <name type="synonym">Dictyostelium fasciculatum</name>
    <dbReference type="NCBI Taxonomy" id="261658"/>
    <lineage>
        <taxon>Eukaryota</taxon>
        <taxon>Amoebozoa</taxon>
        <taxon>Evosea</taxon>
        <taxon>Eumycetozoa</taxon>
        <taxon>Dictyostelia</taxon>
        <taxon>Acytosteliales</taxon>
        <taxon>Cavenderiaceae</taxon>
        <taxon>Cavenderia</taxon>
    </lineage>
</organism>
<dbReference type="GeneID" id="14870981"/>
<accession>F4PZV2</accession>
<dbReference type="Proteomes" id="UP000007797">
    <property type="component" value="Unassembled WGS sequence"/>
</dbReference>
<dbReference type="SUPFAM" id="SSF49777">
    <property type="entry name" value="PEBP-like"/>
    <property type="match status" value="1"/>
</dbReference>
<dbReference type="InterPro" id="IPR005247">
    <property type="entry name" value="YbhB_YbcL/LppC-like"/>
</dbReference>
<dbReference type="PANTHER" id="PTHR30289:SF1">
    <property type="entry name" value="PEBP (PHOSPHATIDYLETHANOLAMINE-BINDING PROTEIN) FAMILY PROTEIN"/>
    <property type="match status" value="1"/>
</dbReference>
<keyword evidence="2" id="KW-1185">Reference proteome</keyword>
<dbReference type="OMA" id="HRYAFQL"/>
<gene>
    <name evidence="1" type="ORF">DFA_02605</name>
</gene>
<dbReference type="Gene3D" id="3.90.280.10">
    <property type="entry name" value="PEBP-like"/>
    <property type="match status" value="1"/>
</dbReference>
<dbReference type="OrthoDB" id="10251855at2759"/>
<dbReference type="AlphaFoldDB" id="F4PZV2"/>
<dbReference type="Pfam" id="PF01161">
    <property type="entry name" value="PBP"/>
    <property type="match status" value="1"/>
</dbReference>
<dbReference type="EMBL" id="GL883017">
    <property type="protein sequence ID" value="EGG18866.1"/>
    <property type="molecule type" value="Genomic_DNA"/>
</dbReference>
<dbReference type="NCBIfam" id="TIGR00481">
    <property type="entry name" value="YbhB/YbcL family Raf kinase inhibitor-like protein"/>
    <property type="match status" value="1"/>
</dbReference>
<dbReference type="PANTHER" id="PTHR30289">
    <property type="entry name" value="UNCHARACTERIZED PROTEIN YBCL-RELATED"/>
    <property type="match status" value="1"/>
</dbReference>
<proteinExistence type="predicted"/>
<sequence>MEFIERCLGRLFYNFRGRDVHLICNADNVSIIPSTIQLTSSDFNDNEPMPLVCTSGEGEDKSPSLEWKNMPEQTKEILIILEDPDAPLPKPVIHMICRIPPTFNSIEQGVLNIDNNIHNFKFLPGIFGRLGYHGPRPVRMHGSHRYIFQIYALNEPILDEEVTNKDDLIDSISKKSISRGTLTGTFERF</sequence>
<reference evidence="2" key="1">
    <citation type="journal article" date="2011" name="Genome Res.">
        <title>Phylogeny-wide analysis of social amoeba genomes highlights ancient origins for complex intercellular communication.</title>
        <authorList>
            <person name="Heidel A.J."/>
            <person name="Lawal H.M."/>
            <person name="Felder M."/>
            <person name="Schilde C."/>
            <person name="Helps N.R."/>
            <person name="Tunggal B."/>
            <person name="Rivero F."/>
            <person name="John U."/>
            <person name="Schleicher M."/>
            <person name="Eichinger L."/>
            <person name="Platzer M."/>
            <person name="Noegel A.A."/>
            <person name="Schaap P."/>
            <person name="Gloeckner G."/>
        </authorList>
    </citation>
    <scope>NUCLEOTIDE SEQUENCE [LARGE SCALE GENOMIC DNA]</scope>
    <source>
        <strain evidence="2">SH3</strain>
    </source>
</reference>
<protein>
    <submittedName>
        <fullName evidence="1">Phosphatidylethanolamine-binding protein</fullName>
    </submittedName>
</protein>